<dbReference type="Proteomes" id="UP001216907">
    <property type="component" value="Unassembled WGS sequence"/>
</dbReference>
<accession>A0ABT6FEX0</accession>
<evidence type="ECO:0000313" key="2">
    <source>
        <dbReference type="EMBL" id="MDG3006125.1"/>
    </source>
</evidence>
<dbReference type="PANTHER" id="PTHR38431">
    <property type="entry name" value="BLL2305 PROTEIN"/>
    <property type="match status" value="1"/>
</dbReference>
<reference evidence="2 3" key="1">
    <citation type="submission" date="2023-03" db="EMBL/GenBank/DDBJ databases">
        <title>Paludisphaera mucosa sp. nov. a novel planctomycete from northern fen.</title>
        <authorList>
            <person name="Ivanova A."/>
        </authorList>
    </citation>
    <scope>NUCLEOTIDE SEQUENCE [LARGE SCALE GENOMIC DNA]</scope>
    <source>
        <strain evidence="2 3">Pla2</strain>
    </source>
</reference>
<evidence type="ECO:0000259" key="1">
    <source>
        <dbReference type="PROSITE" id="PS50943"/>
    </source>
</evidence>
<dbReference type="CDD" id="cd00093">
    <property type="entry name" value="HTH_XRE"/>
    <property type="match status" value="1"/>
</dbReference>
<dbReference type="SMART" id="SM00530">
    <property type="entry name" value="HTH_XRE"/>
    <property type="match status" value="1"/>
</dbReference>
<name>A0ABT6FEX0_9BACT</name>
<keyword evidence="3" id="KW-1185">Reference proteome</keyword>
<proteinExistence type="predicted"/>
<dbReference type="EMBL" id="JARRAG010000002">
    <property type="protein sequence ID" value="MDG3006125.1"/>
    <property type="molecule type" value="Genomic_DNA"/>
</dbReference>
<dbReference type="Gene3D" id="1.10.260.40">
    <property type="entry name" value="lambda repressor-like DNA-binding domains"/>
    <property type="match status" value="1"/>
</dbReference>
<protein>
    <submittedName>
        <fullName evidence="2">Substrate-binding domain-containing protein</fullName>
    </submittedName>
</protein>
<dbReference type="InterPro" id="IPR001387">
    <property type="entry name" value="Cro/C1-type_HTH"/>
</dbReference>
<dbReference type="RefSeq" id="WP_277862426.1">
    <property type="nucleotide sequence ID" value="NZ_JARRAG010000002.1"/>
</dbReference>
<dbReference type="PANTHER" id="PTHR38431:SF1">
    <property type="entry name" value="BLL2305 PROTEIN"/>
    <property type="match status" value="1"/>
</dbReference>
<evidence type="ECO:0000313" key="3">
    <source>
        <dbReference type="Proteomes" id="UP001216907"/>
    </source>
</evidence>
<dbReference type="Pfam" id="PF12727">
    <property type="entry name" value="PBP_like"/>
    <property type="match status" value="1"/>
</dbReference>
<dbReference type="Pfam" id="PF01381">
    <property type="entry name" value="HTH_3"/>
    <property type="match status" value="1"/>
</dbReference>
<sequence>MANSLALDTNLRGSRLLRGWSQEDLARASGLSRAGVSAIETGRLVPSAAAALALAAALDCRVEDLFRLRGPDVPEAAWAWPPGREPCRYWRAEVGGRRMLYPYEPTLAGAVAHDGVFEGGRFREGDEDEAGRTLVMAGCDPAVGFLAAGLARVANVRLIALPRSSRAALDLLGRGLVHVAGVHLAGADEPGGNGSIVREALGAGYELVRAASWEEGVALAPCVRASSVRAAVDSKLRWVGREIGSGARRCLDELLEGRSPPRRIASDHRGVAEAVRHGWADAGVCLRLVVEEAGLGFLPVRNEGYDLCFPERLEGDHRIQALLRVLRSPSHRKLLGELPGYDSAETGELRPVD</sequence>
<dbReference type="PROSITE" id="PS50943">
    <property type="entry name" value="HTH_CROC1"/>
    <property type="match status" value="1"/>
</dbReference>
<organism evidence="2 3">
    <name type="scientific">Paludisphaera mucosa</name>
    <dbReference type="NCBI Taxonomy" id="3030827"/>
    <lineage>
        <taxon>Bacteria</taxon>
        <taxon>Pseudomonadati</taxon>
        <taxon>Planctomycetota</taxon>
        <taxon>Planctomycetia</taxon>
        <taxon>Isosphaerales</taxon>
        <taxon>Isosphaeraceae</taxon>
        <taxon>Paludisphaera</taxon>
    </lineage>
</organism>
<dbReference type="InterPro" id="IPR024370">
    <property type="entry name" value="PBP_domain"/>
</dbReference>
<comment type="caution">
    <text evidence="2">The sequence shown here is derived from an EMBL/GenBank/DDBJ whole genome shotgun (WGS) entry which is preliminary data.</text>
</comment>
<feature type="domain" description="HTH cro/C1-type" evidence="1">
    <location>
        <begin position="11"/>
        <end position="65"/>
    </location>
</feature>
<dbReference type="SUPFAM" id="SSF47413">
    <property type="entry name" value="lambda repressor-like DNA-binding domains"/>
    <property type="match status" value="1"/>
</dbReference>
<dbReference type="InterPro" id="IPR010982">
    <property type="entry name" value="Lambda_DNA-bd_dom_sf"/>
</dbReference>
<gene>
    <name evidence="2" type="ORF">PZE19_20320</name>
</gene>